<dbReference type="InterPro" id="IPR003710">
    <property type="entry name" value="ApbA"/>
</dbReference>
<evidence type="ECO:0000256" key="3">
    <source>
        <dbReference type="ARBA" id="ARBA00013014"/>
    </source>
</evidence>
<dbReference type="InterPro" id="IPR013332">
    <property type="entry name" value="KPR_N"/>
</dbReference>
<evidence type="ECO:0000259" key="11">
    <source>
        <dbReference type="Pfam" id="PF08546"/>
    </source>
</evidence>
<dbReference type="GO" id="GO:0005737">
    <property type="term" value="C:cytoplasm"/>
    <property type="evidence" value="ECO:0007669"/>
    <property type="project" value="TreeGrafter"/>
</dbReference>
<comment type="function">
    <text evidence="9">Catalyzes the NADPH-dependent reduction of ketopantoate into pantoic acid.</text>
</comment>
<evidence type="ECO:0000259" key="10">
    <source>
        <dbReference type="Pfam" id="PF02558"/>
    </source>
</evidence>
<sequence>MADSIGIVGGGALGTLLASRFLDAKAEVRIVTRSGGSRHDAMKHEHSSLQTSAEFGILAECELVFLCVKSYHTKEVARALGSTGLKQTLVCSLQNGWGHMELLDAELPSLPLLAAATSLGAYLDDRGLLHATDRGITVVAPWRPAELPAAGRAAECLRSTGLLAEARPDARSVLWRKLVLNSAVNPVTALARCTNGTLLLESTLFEIARGAAREAARVGLRLGVLDKDFDPEEALRAILKETAANSSSMKEDLARGRRTEIEEITGAIVRAAESVGEPVPIQTALLTLVRAAERRL</sequence>
<dbReference type="InterPro" id="IPR013328">
    <property type="entry name" value="6PGD_dom2"/>
</dbReference>
<dbReference type="GO" id="GO:0008677">
    <property type="term" value="F:2-dehydropantoate 2-reductase activity"/>
    <property type="evidence" value="ECO:0007669"/>
    <property type="project" value="UniProtKB-EC"/>
</dbReference>
<evidence type="ECO:0000313" key="12">
    <source>
        <dbReference type="EMBL" id="TMQ50003.1"/>
    </source>
</evidence>
<evidence type="ECO:0000256" key="9">
    <source>
        <dbReference type="RuleBase" id="RU362068"/>
    </source>
</evidence>
<organism evidence="12 13">
    <name type="scientific">Eiseniibacteriota bacterium</name>
    <dbReference type="NCBI Taxonomy" id="2212470"/>
    <lineage>
        <taxon>Bacteria</taxon>
        <taxon>Candidatus Eiseniibacteriota</taxon>
    </lineage>
</organism>
<accession>A0A538SF54</accession>
<dbReference type="Pfam" id="PF02558">
    <property type="entry name" value="ApbA"/>
    <property type="match status" value="1"/>
</dbReference>
<comment type="pathway">
    <text evidence="1 9">Cofactor biosynthesis; (R)-pantothenate biosynthesis; (R)-pantoate from 3-methyl-2-oxobutanoate: step 2/2.</text>
</comment>
<dbReference type="PANTHER" id="PTHR43765">
    <property type="entry name" value="2-DEHYDROPANTOATE 2-REDUCTASE-RELATED"/>
    <property type="match status" value="1"/>
</dbReference>
<dbReference type="SUPFAM" id="SSF48179">
    <property type="entry name" value="6-phosphogluconate dehydrogenase C-terminal domain-like"/>
    <property type="match status" value="1"/>
</dbReference>
<dbReference type="EMBL" id="VBOR01000045">
    <property type="protein sequence ID" value="TMQ50003.1"/>
    <property type="molecule type" value="Genomic_DNA"/>
</dbReference>
<dbReference type="Gene3D" id="1.10.1040.10">
    <property type="entry name" value="N-(1-d-carboxylethyl)-l-norvaline Dehydrogenase, domain 2"/>
    <property type="match status" value="1"/>
</dbReference>
<evidence type="ECO:0000256" key="2">
    <source>
        <dbReference type="ARBA" id="ARBA00007870"/>
    </source>
</evidence>
<reference evidence="12 13" key="1">
    <citation type="journal article" date="2019" name="Nat. Microbiol.">
        <title>Mediterranean grassland soil C-N compound turnover is dependent on rainfall and depth, and is mediated by genomically divergent microorganisms.</title>
        <authorList>
            <person name="Diamond S."/>
            <person name="Andeer P.F."/>
            <person name="Li Z."/>
            <person name="Crits-Christoph A."/>
            <person name="Burstein D."/>
            <person name="Anantharaman K."/>
            <person name="Lane K.R."/>
            <person name="Thomas B.C."/>
            <person name="Pan C."/>
            <person name="Northen T.R."/>
            <person name="Banfield J.F."/>
        </authorList>
    </citation>
    <scope>NUCLEOTIDE SEQUENCE [LARGE SCALE GENOMIC DNA]</scope>
    <source>
        <strain evidence="12">WS_1</strain>
    </source>
</reference>
<dbReference type="NCBIfam" id="TIGR00745">
    <property type="entry name" value="apbA_panE"/>
    <property type="match status" value="1"/>
</dbReference>
<name>A0A538SF54_UNCEI</name>
<evidence type="ECO:0000256" key="8">
    <source>
        <dbReference type="ARBA" id="ARBA00048793"/>
    </source>
</evidence>
<dbReference type="InterPro" id="IPR050838">
    <property type="entry name" value="Ketopantoate_reductase"/>
</dbReference>
<dbReference type="Gene3D" id="3.40.50.720">
    <property type="entry name" value="NAD(P)-binding Rossmann-like Domain"/>
    <property type="match status" value="1"/>
</dbReference>
<comment type="caution">
    <text evidence="12">The sequence shown here is derived from an EMBL/GenBank/DDBJ whole genome shotgun (WGS) entry which is preliminary data.</text>
</comment>
<dbReference type="InterPro" id="IPR008927">
    <property type="entry name" value="6-PGluconate_DH-like_C_sf"/>
</dbReference>
<evidence type="ECO:0000256" key="6">
    <source>
        <dbReference type="ARBA" id="ARBA00023002"/>
    </source>
</evidence>
<evidence type="ECO:0000256" key="1">
    <source>
        <dbReference type="ARBA" id="ARBA00004994"/>
    </source>
</evidence>
<evidence type="ECO:0000256" key="4">
    <source>
        <dbReference type="ARBA" id="ARBA00019465"/>
    </source>
</evidence>
<feature type="domain" description="Ketopantoate reductase N-terminal" evidence="10">
    <location>
        <begin position="5"/>
        <end position="143"/>
    </location>
</feature>
<dbReference type="PANTHER" id="PTHR43765:SF2">
    <property type="entry name" value="2-DEHYDROPANTOATE 2-REDUCTASE"/>
    <property type="match status" value="1"/>
</dbReference>
<protein>
    <recommendedName>
        <fullName evidence="4 9">2-dehydropantoate 2-reductase</fullName>
        <ecNumber evidence="3 9">1.1.1.169</ecNumber>
    </recommendedName>
    <alternativeName>
        <fullName evidence="7 9">Ketopantoate reductase</fullName>
    </alternativeName>
</protein>
<gene>
    <name evidence="12" type="ORF">E6K71_03435</name>
</gene>
<keyword evidence="6 9" id="KW-0560">Oxidoreductase</keyword>
<keyword evidence="5 9" id="KW-0521">NADP</keyword>
<comment type="similarity">
    <text evidence="2 9">Belongs to the ketopantoate reductase family.</text>
</comment>
<keyword evidence="9" id="KW-0566">Pantothenate biosynthesis</keyword>
<dbReference type="Proteomes" id="UP000316292">
    <property type="component" value="Unassembled WGS sequence"/>
</dbReference>
<evidence type="ECO:0000313" key="13">
    <source>
        <dbReference type="Proteomes" id="UP000316292"/>
    </source>
</evidence>
<comment type="catalytic activity">
    <reaction evidence="8 9">
        <text>(R)-pantoate + NADP(+) = 2-dehydropantoate + NADPH + H(+)</text>
        <dbReference type="Rhea" id="RHEA:16233"/>
        <dbReference type="ChEBI" id="CHEBI:11561"/>
        <dbReference type="ChEBI" id="CHEBI:15378"/>
        <dbReference type="ChEBI" id="CHEBI:15980"/>
        <dbReference type="ChEBI" id="CHEBI:57783"/>
        <dbReference type="ChEBI" id="CHEBI:58349"/>
        <dbReference type="EC" id="1.1.1.169"/>
    </reaction>
</comment>
<dbReference type="GO" id="GO:0050661">
    <property type="term" value="F:NADP binding"/>
    <property type="evidence" value="ECO:0007669"/>
    <property type="project" value="TreeGrafter"/>
</dbReference>
<dbReference type="AlphaFoldDB" id="A0A538SF54"/>
<dbReference type="InterPro" id="IPR036291">
    <property type="entry name" value="NAD(P)-bd_dom_sf"/>
</dbReference>
<dbReference type="EC" id="1.1.1.169" evidence="3 9"/>
<dbReference type="GO" id="GO:0015940">
    <property type="term" value="P:pantothenate biosynthetic process"/>
    <property type="evidence" value="ECO:0007669"/>
    <property type="project" value="UniProtKB-UniPathway"/>
</dbReference>
<dbReference type="InterPro" id="IPR013752">
    <property type="entry name" value="KPA_reductase"/>
</dbReference>
<dbReference type="Pfam" id="PF08546">
    <property type="entry name" value="ApbA_C"/>
    <property type="match status" value="1"/>
</dbReference>
<evidence type="ECO:0000256" key="5">
    <source>
        <dbReference type="ARBA" id="ARBA00022857"/>
    </source>
</evidence>
<dbReference type="UniPathway" id="UPA00028">
    <property type="reaction ID" value="UER00004"/>
</dbReference>
<proteinExistence type="inferred from homology"/>
<evidence type="ECO:0000256" key="7">
    <source>
        <dbReference type="ARBA" id="ARBA00032024"/>
    </source>
</evidence>
<dbReference type="SUPFAM" id="SSF51735">
    <property type="entry name" value="NAD(P)-binding Rossmann-fold domains"/>
    <property type="match status" value="1"/>
</dbReference>
<feature type="domain" description="Ketopantoate reductase C-terminal" evidence="11">
    <location>
        <begin position="170"/>
        <end position="292"/>
    </location>
</feature>